<feature type="transmembrane region" description="Helical" evidence="6">
    <location>
        <begin position="508"/>
        <end position="533"/>
    </location>
</feature>
<dbReference type="InterPro" id="IPR011701">
    <property type="entry name" value="MFS"/>
</dbReference>
<feature type="transmembrane region" description="Helical" evidence="6">
    <location>
        <begin position="101"/>
        <end position="120"/>
    </location>
</feature>
<evidence type="ECO:0000313" key="8">
    <source>
        <dbReference type="Proteomes" id="UP001465976"/>
    </source>
</evidence>
<proteinExistence type="predicted"/>
<keyword evidence="8" id="KW-1185">Reference proteome</keyword>
<feature type="transmembrane region" description="Helical" evidence="6">
    <location>
        <begin position="584"/>
        <end position="604"/>
    </location>
</feature>
<comment type="caution">
    <text evidence="7">The sequence shown here is derived from an EMBL/GenBank/DDBJ whole genome shotgun (WGS) entry which is preliminary data.</text>
</comment>
<feature type="transmembrane region" description="Helical" evidence="6">
    <location>
        <begin position="416"/>
        <end position="438"/>
    </location>
</feature>
<evidence type="ECO:0000256" key="5">
    <source>
        <dbReference type="SAM" id="MobiDB-lite"/>
    </source>
</evidence>
<feature type="transmembrane region" description="Helical" evidence="6">
    <location>
        <begin position="63"/>
        <end position="81"/>
    </location>
</feature>
<name>A0ABR3F4A8_9AGAR</name>
<accession>A0ABR3F4A8</accession>
<evidence type="ECO:0000256" key="1">
    <source>
        <dbReference type="ARBA" id="ARBA00004141"/>
    </source>
</evidence>
<dbReference type="SUPFAM" id="SSF103473">
    <property type="entry name" value="MFS general substrate transporter"/>
    <property type="match status" value="1"/>
</dbReference>
<sequence>MSQPVVETPMNDKSSSHGSTGTEGDIQEKRPTTSSSNGSYFQSEGVNRMEAVYRASQGPGGRTTMWALGISVLVCAWAYSLDSSTTSNYAPFVTSGFQQHSNISALAIATKIIGSVCKPFLAKISDITSRPYTYILVLVLYVVGYIIVATCKTFAAYVVGEVFVAIGSNGLDLLNDIIVADLTTLEWRGFVSSMLSMPFVINTWFAGEIVQALSDGEQWRWGYGMFAIIMPAVLGPAIITLIYLDRKARKLGIVNMASSNAARRDARTLAAEKREKGEDVEDPHGLVVAEAATTNLTWGQRMKNNLIEIDGFGLILLGFGWSLLLLPFSLKTYAKGGWHNPSMIAMMVVGGVILILFVFFERFVAKQPIVPRRLLLNRTFMCAAGIDLLYMLAGQLRGLYFSSFIYIVEDWSVRDWTYFNNTMTICLCIFGVVAGLIFRWTHRYKFLQILGLCVKIIGIGILLNGKKATQSVGAFAMSQVLIGAGGAFSVVGSRVASQASVPHQDLALSISLLALFSNIGSAIGSALAAVIWADKMPGLLRERLPSSVTNAQVTKFFGNIKAIRTYDYDDPVRQGAIAAYRETLWYLVVPALCISFVPLMLATLQTNFYLGKQQNAVMNVTPSGEKLEGGANGQGPLVQEPKTFKEKLLRFWSGK</sequence>
<feature type="transmembrane region" description="Helical" evidence="6">
    <location>
        <begin position="225"/>
        <end position="244"/>
    </location>
</feature>
<dbReference type="PANTHER" id="PTHR23501">
    <property type="entry name" value="MAJOR FACILITATOR SUPERFAMILY"/>
    <property type="match status" value="1"/>
</dbReference>
<keyword evidence="3 6" id="KW-1133">Transmembrane helix</keyword>
<reference evidence="7 8" key="1">
    <citation type="submission" date="2024-02" db="EMBL/GenBank/DDBJ databases">
        <title>A draft genome for the cacao thread blight pathogen Marasmius crinis-equi.</title>
        <authorList>
            <person name="Cohen S.P."/>
            <person name="Baruah I.K."/>
            <person name="Amoako-Attah I."/>
            <person name="Bukari Y."/>
            <person name="Meinhardt L.W."/>
            <person name="Bailey B.A."/>
        </authorList>
    </citation>
    <scope>NUCLEOTIDE SEQUENCE [LARGE SCALE GENOMIC DNA]</scope>
    <source>
        <strain evidence="7 8">GH-76</strain>
    </source>
</reference>
<evidence type="ECO:0000313" key="7">
    <source>
        <dbReference type="EMBL" id="KAL0569960.1"/>
    </source>
</evidence>
<evidence type="ECO:0000256" key="6">
    <source>
        <dbReference type="SAM" id="Phobius"/>
    </source>
</evidence>
<feature type="transmembrane region" description="Helical" evidence="6">
    <location>
        <begin position="475"/>
        <end position="496"/>
    </location>
</feature>
<feature type="compositionally biased region" description="Polar residues" evidence="5">
    <location>
        <begin position="32"/>
        <end position="41"/>
    </location>
</feature>
<gene>
    <name evidence="7" type="ORF">V5O48_012001</name>
</gene>
<feature type="region of interest" description="Disordered" evidence="5">
    <location>
        <begin position="1"/>
        <end position="41"/>
    </location>
</feature>
<feature type="transmembrane region" description="Helical" evidence="6">
    <location>
        <begin position="132"/>
        <end position="148"/>
    </location>
</feature>
<evidence type="ECO:0000256" key="2">
    <source>
        <dbReference type="ARBA" id="ARBA00022692"/>
    </source>
</evidence>
<dbReference type="Proteomes" id="UP001465976">
    <property type="component" value="Unassembled WGS sequence"/>
</dbReference>
<evidence type="ECO:0000256" key="3">
    <source>
        <dbReference type="ARBA" id="ARBA00022989"/>
    </source>
</evidence>
<keyword evidence="4 6" id="KW-0472">Membrane</keyword>
<organism evidence="7 8">
    <name type="scientific">Marasmius crinis-equi</name>
    <dbReference type="NCBI Taxonomy" id="585013"/>
    <lineage>
        <taxon>Eukaryota</taxon>
        <taxon>Fungi</taxon>
        <taxon>Dikarya</taxon>
        <taxon>Basidiomycota</taxon>
        <taxon>Agaricomycotina</taxon>
        <taxon>Agaricomycetes</taxon>
        <taxon>Agaricomycetidae</taxon>
        <taxon>Agaricales</taxon>
        <taxon>Marasmiineae</taxon>
        <taxon>Marasmiaceae</taxon>
        <taxon>Marasmius</taxon>
    </lineage>
</organism>
<dbReference type="InterPro" id="IPR036259">
    <property type="entry name" value="MFS_trans_sf"/>
</dbReference>
<feature type="compositionally biased region" description="Polar residues" evidence="5">
    <location>
        <begin position="1"/>
        <end position="22"/>
    </location>
</feature>
<comment type="subcellular location">
    <subcellularLocation>
        <location evidence="1">Membrane</location>
        <topology evidence="1">Multi-pass membrane protein</topology>
    </subcellularLocation>
</comment>
<feature type="transmembrane region" description="Helical" evidence="6">
    <location>
        <begin position="311"/>
        <end position="330"/>
    </location>
</feature>
<dbReference type="PANTHER" id="PTHR23501:SF58">
    <property type="entry name" value="LOW AFFINITY HEME TRANSPORTER STR3"/>
    <property type="match status" value="1"/>
</dbReference>
<dbReference type="Gene3D" id="1.20.1250.20">
    <property type="entry name" value="MFS general substrate transporter like domains"/>
    <property type="match status" value="2"/>
</dbReference>
<evidence type="ECO:0000256" key="4">
    <source>
        <dbReference type="ARBA" id="ARBA00023136"/>
    </source>
</evidence>
<dbReference type="EMBL" id="JBAHYK010001018">
    <property type="protein sequence ID" value="KAL0569960.1"/>
    <property type="molecule type" value="Genomic_DNA"/>
</dbReference>
<feature type="transmembrane region" description="Helical" evidence="6">
    <location>
        <begin position="342"/>
        <end position="363"/>
    </location>
</feature>
<keyword evidence="2 6" id="KW-0812">Transmembrane</keyword>
<feature type="transmembrane region" description="Helical" evidence="6">
    <location>
        <begin position="375"/>
        <end position="396"/>
    </location>
</feature>
<dbReference type="Pfam" id="PF07690">
    <property type="entry name" value="MFS_1"/>
    <property type="match status" value="1"/>
</dbReference>
<protein>
    <submittedName>
        <fullName evidence="7">Uncharacterized protein</fullName>
    </submittedName>
</protein>